<accession>A0AAE9A6X4</accession>
<organism evidence="2 3">
    <name type="scientific">Caenorhabditis briggsae</name>
    <dbReference type="NCBI Taxonomy" id="6238"/>
    <lineage>
        <taxon>Eukaryota</taxon>
        <taxon>Metazoa</taxon>
        <taxon>Ecdysozoa</taxon>
        <taxon>Nematoda</taxon>
        <taxon>Chromadorea</taxon>
        <taxon>Rhabditida</taxon>
        <taxon>Rhabditina</taxon>
        <taxon>Rhabditomorpha</taxon>
        <taxon>Rhabditoidea</taxon>
        <taxon>Rhabditidae</taxon>
        <taxon>Peloderinae</taxon>
        <taxon>Caenorhabditis</taxon>
    </lineage>
</organism>
<feature type="compositionally biased region" description="Basic and acidic residues" evidence="1">
    <location>
        <begin position="52"/>
        <end position="76"/>
    </location>
</feature>
<protein>
    <submittedName>
        <fullName evidence="2">Uncharacterized protein</fullName>
    </submittedName>
</protein>
<evidence type="ECO:0000256" key="1">
    <source>
        <dbReference type="SAM" id="MobiDB-lite"/>
    </source>
</evidence>
<reference evidence="2 3" key="1">
    <citation type="submission" date="2022-02" db="EMBL/GenBank/DDBJ databases">
        <title>Chromosome-level reference genomes for two strains of Caenorhabditis briggsae: an improved platform for comparative genomics.</title>
        <authorList>
            <person name="Stevens L."/>
            <person name="Andersen E.C."/>
        </authorList>
    </citation>
    <scope>NUCLEOTIDE SEQUENCE [LARGE SCALE GENOMIC DNA]</scope>
    <source>
        <strain evidence="2">QX1410_ONT</strain>
        <tissue evidence="2">Whole-organism</tissue>
    </source>
</reference>
<dbReference type="Proteomes" id="UP000827892">
    <property type="component" value="Chromosome V"/>
</dbReference>
<proteinExistence type="predicted"/>
<sequence length="161" mass="18306">MPLRITCGFQSARQGFKVHSAVGIEGDEEPHQDDNSYQGAIDEQFSLIEESSSLHRSDKDNDSMDSHEQANEHWEQIGEGEDQGNELSHSLSVHLISDVEEFDNWPGHYHEQYGDLADETTASHIDYIGKRTFLLFEESLVDYCTKKCAIVQQEKDNGDEE</sequence>
<dbReference type="AlphaFoldDB" id="A0AAE9A6X4"/>
<name>A0AAE9A6X4_CAEBR</name>
<evidence type="ECO:0000313" key="3">
    <source>
        <dbReference type="Proteomes" id="UP000827892"/>
    </source>
</evidence>
<feature type="region of interest" description="Disordered" evidence="1">
    <location>
        <begin position="49"/>
        <end position="87"/>
    </location>
</feature>
<dbReference type="EMBL" id="CP090895">
    <property type="protein sequence ID" value="ULT92696.1"/>
    <property type="molecule type" value="Genomic_DNA"/>
</dbReference>
<evidence type="ECO:0000313" key="2">
    <source>
        <dbReference type="EMBL" id="ULT92696.1"/>
    </source>
</evidence>
<gene>
    <name evidence="2" type="ORF">L3Y34_010053</name>
</gene>